<dbReference type="Gene3D" id="1.10.287.4070">
    <property type="match status" value="1"/>
</dbReference>
<evidence type="ECO:0000259" key="12">
    <source>
        <dbReference type="PROSITE" id="PS51358"/>
    </source>
</evidence>
<dbReference type="Pfam" id="PF01798">
    <property type="entry name" value="Nop"/>
    <property type="match status" value="1"/>
</dbReference>
<dbReference type="Gene3D" id="1.10.246.90">
    <property type="entry name" value="Nop domain"/>
    <property type="match status" value="1"/>
</dbReference>
<evidence type="ECO:0000256" key="9">
    <source>
        <dbReference type="ARBA" id="ARBA00023274"/>
    </source>
</evidence>
<feature type="domain" description="Nop" evidence="12">
    <location>
        <begin position="220"/>
        <end position="338"/>
    </location>
</feature>
<dbReference type="SMART" id="SM00931">
    <property type="entry name" value="NOSIC"/>
    <property type="match status" value="1"/>
</dbReference>
<evidence type="ECO:0000256" key="1">
    <source>
        <dbReference type="ARBA" id="ARBA00004123"/>
    </source>
</evidence>
<evidence type="ECO:0000256" key="10">
    <source>
        <dbReference type="ARBA" id="ARBA00030766"/>
    </source>
</evidence>
<dbReference type="EMBL" id="VXIV02001534">
    <property type="protein sequence ID" value="KAF6032130.1"/>
    <property type="molecule type" value="Genomic_DNA"/>
</dbReference>
<evidence type="ECO:0000256" key="5">
    <source>
        <dbReference type="ARBA" id="ARBA00022728"/>
    </source>
</evidence>
<dbReference type="InterPro" id="IPR036070">
    <property type="entry name" value="Nop_dom_sf"/>
</dbReference>
<protein>
    <recommendedName>
        <fullName evidence="3">U4/U6 small nuclear ribonucleoprotein Prp31</fullName>
    </recommendedName>
    <alternativeName>
        <fullName evidence="10">Pre-mRNA-processing factor 31</fullName>
    </alternativeName>
</protein>
<evidence type="ECO:0000313" key="13">
    <source>
        <dbReference type="EMBL" id="KAF6032130.1"/>
    </source>
</evidence>
<dbReference type="Pfam" id="PF09785">
    <property type="entry name" value="Prp31_C"/>
    <property type="match status" value="1"/>
</dbReference>
<keyword evidence="7" id="KW-0508">mRNA splicing</keyword>
<comment type="caution">
    <text evidence="13">The sequence shown here is derived from an EMBL/GenBank/DDBJ whole genome shotgun (WGS) entry which is preliminary data.</text>
</comment>
<dbReference type="AlphaFoldDB" id="A0A7J7K0G9"/>
<dbReference type="GO" id="GO:0046540">
    <property type="term" value="C:U4/U6 x U5 tri-snRNP complex"/>
    <property type="evidence" value="ECO:0007669"/>
    <property type="project" value="InterPro"/>
</dbReference>
<keyword evidence="14" id="KW-1185">Reference proteome</keyword>
<dbReference type="InterPro" id="IPR042239">
    <property type="entry name" value="Nop_C"/>
</dbReference>
<dbReference type="InterPro" id="IPR002687">
    <property type="entry name" value="Nop_dom"/>
</dbReference>
<dbReference type="FunFam" id="1.10.287.4070:FF:000003">
    <property type="entry name" value="U4/U6 small nuclear ribonucleoprotein PRP31"/>
    <property type="match status" value="1"/>
</dbReference>
<dbReference type="GO" id="GO:0005687">
    <property type="term" value="C:U4 snRNP"/>
    <property type="evidence" value="ECO:0007669"/>
    <property type="project" value="TreeGrafter"/>
</dbReference>
<proteinExistence type="inferred from homology"/>
<dbReference type="PANTHER" id="PTHR13904:SF0">
    <property type="entry name" value="U4_U6 SMALL NUCLEAR RIBONUCLEOPROTEIN PRP31"/>
    <property type="match status" value="1"/>
</dbReference>
<evidence type="ECO:0000256" key="7">
    <source>
        <dbReference type="ARBA" id="ARBA00023187"/>
    </source>
</evidence>
<keyword evidence="5" id="KW-0747">Spliceosome</keyword>
<dbReference type="PANTHER" id="PTHR13904">
    <property type="entry name" value="PRE-MRNA SPLICING FACTOR PRP31"/>
    <property type="match status" value="1"/>
</dbReference>
<comment type="subcellular location">
    <subcellularLocation>
        <location evidence="1">Nucleus</location>
    </subcellularLocation>
</comment>
<keyword evidence="8" id="KW-0539">Nucleus</keyword>
<evidence type="ECO:0000256" key="3">
    <source>
        <dbReference type="ARBA" id="ARBA00013538"/>
    </source>
</evidence>
<evidence type="ECO:0000256" key="6">
    <source>
        <dbReference type="ARBA" id="ARBA00022884"/>
    </source>
</evidence>
<comment type="function">
    <text evidence="11">Involved in pre-mRNA splicing as component of the spliceosome. Required for the assembly of the U4/U5/U6 tri-snRNP complex, one of the building blocks of the spliceosome.</text>
</comment>
<dbReference type="GO" id="GO:0003723">
    <property type="term" value="F:RNA binding"/>
    <property type="evidence" value="ECO:0007669"/>
    <property type="project" value="UniProtKB-KW"/>
</dbReference>
<dbReference type="OrthoDB" id="4771285at2759"/>
<evidence type="ECO:0000256" key="2">
    <source>
        <dbReference type="ARBA" id="ARBA00005572"/>
    </source>
</evidence>
<dbReference type="InterPro" id="IPR012976">
    <property type="entry name" value="NOSIC"/>
</dbReference>
<sequence>MSLSDELLADFEDEGMNVDGTESSKGLPTIHEEAASCMELDEKSTEAVDYEKTVRSVAKLYGSKKLETVMSNISKFSEMKRGAVVGPVESDAEYQVIVEANQITVEITDELGVIHKYAKDTYMPRYPELDSLVQQPLDYIKTVKILGNDILENSKLSDELQEFLPSATIMVLSVTASTTTGTPLNEAEMKKVQEACDMAIALEAMKHQILQYVQSRMAFIAPNLSTIVGASTAAKLMGVAGGLTNLAKMPACNALLVGSVKKTLSGFSQANVLPHTGYIYYTDLVQSVPPDMRKKTARLLAAKAVLAARVDASHESPDGGYGADLLAEIEGKLEKLQEPPPVKAVKALPAPIEVSKKKRGGRRARKMKERLGITEMRKTANRMNFGDIEDEAYQEDLGFSLGNLGKKSTGKLRAPVADSKTKAKVSKTLQQKLNKQQVWGGSTTVRKQISGTASVAFTPMQGLEIVNPGAAEQKLKAANEKYFSNTAGFMSVKNS</sequence>
<keyword evidence="4" id="KW-0507">mRNA processing</keyword>
<name>A0A7J7K0G9_BUGNE</name>
<reference evidence="13" key="1">
    <citation type="submission" date="2020-06" db="EMBL/GenBank/DDBJ databases">
        <title>Draft genome of Bugula neritina, a colonial animal packing powerful symbionts and potential medicines.</title>
        <authorList>
            <person name="Rayko M."/>
        </authorList>
    </citation>
    <scope>NUCLEOTIDE SEQUENCE [LARGE SCALE GENOMIC DNA]</scope>
    <source>
        <strain evidence="13">Kwan_BN1</strain>
    </source>
</reference>
<dbReference type="GO" id="GO:0071011">
    <property type="term" value="C:precatalytic spliceosome"/>
    <property type="evidence" value="ECO:0007669"/>
    <property type="project" value="TreeGrafter"/>
</dbReference>
<organism evidence="13 14">
    <name type="scientific">Bugula neritina</name>
    <name type="common">Brown bryozoan</name>
    <name type="synonym">Sertularia neritina</name>
    <dbReference type="NCBI Taxonomy" id="10212"/>
    <lineage>
        <taxon>Eukaryota</taxon>
        <taxon>Metazoa</taxon>
        <taxon>Spiralia</taxon>
        <taxon>Lophotrochozoa</taxon>
        <taxon>Bryozoa</taxon>
        <taxon>Gymnolaemata</taxon>
        <taxon>Cheilostomatida</taxon>
        <taxon>Flustrina</taxon>
        <taxon>Buguloidea</taxon>
        <taxon>Bugulidae</taxon>
        <taxon>Bugula</taxon>
    </lineage>
</organism>
<keyword evidence="9" id="KW-0687">Ribonucleoprotein</keyword>
<dbReference type="SUPFAM" id="SSF89124">
    <property type="entry name" value="Nop domain"/>
    <property type="match status" value="1"/>
</dbReference>
<evidence type="ECO:0000256" key="8">
    <source>
        <dbReference type="ARBA" id="ARBA00023242"/>
    </source>
</evidence>
<evidence type="ECO:0000256" key="4">
    <source>
        <dbReference type="ARBA" id="ARBA00022664"/>
    </source>
</evidence>
<dbReference type="PROSITE" id="PS51358">
    <property type="entry name" value="NOP"/>
    <property type="match status" value="1"/>
</dbReference>
<dbReference type="Proteomes" id="UP000593567">
    <property type="component" value="Unassembled WGS sequence"/>
</dbReference>
<comment type="similarity">
    <text evidence="2">Belongs to the PRP31 family.</text>
</comment>
<dbReference type="GO" id="GO:0000244">
    <property type="term" value="P:spliceosomal tri-snRNP complex assembly"/>
    <property type="evidence" value="ECO:0007669"/>
    <property type="project" value="InterPro"/>
</dbReference>
<dbReference type="InterPro" id="IPR019175">
    <property type="entry name" value="Prp31_C"/>
</dbReference>
<dbReference type="InterPro" id="IPR027105">
    <property type="entry name" value="Prp31"/>
</dbReference>
<gene>
    <name evidence="13" type="ORF">EB796_009571</name>
</gene>
<evidence type="ECO:0000256" key="11">
    <source>
        <dbReference type="ARBA" id="ARBA00045397"/>
    </source>
</evidence>
<dbReference type="FunFam" id="1.10.246.90:FF:000002">
    <property type="entry name" value="U4/U6 small nuclear ribonucleoprotein Prp31"/>
    <property type="match status" value="1"/>
</dbReference>
<keyword evidence="6" id="KW-0694">RNA-binding</keyword>
<evidence type="ECO:0000313" key="14">
    <source>
        <dbReference type="Proteomes" id="UP000593567"/>
    </source>
</evidence>
<accession>A0A7J7K0G9</accession>